<keyword evidence="1" id="KW-0472">Membrane</keyword>
<dbReference type="OrthoDB" id="43683at2157"/>
<dbReference type="RefSeq" id="WP_110379086.1">
    <property type="nucleotide sequence ID" value="NZ_CP029288.2"/>
</dbReference>
<accession>A0A2U9IJR5</accession>
<dbReference type="InterPro" id="IPR009321">
    <property type="entry name" value="DUF973"/>
</dbReference>
<keyword evidence="3" id="KW-1185">Reference proteome</keyword>
<keyword evidence="1" id="KW-0812">Transmembrane</keyword>
<dbReference type="Proteomes" id="UP000248410">
    <property type="component" value="Chromosome"/>
</dbReference>
<sequence>MSIPSNNEILLGLNDLKKGLYYYIIYTILFIIELVALISLLFILAKSVTAALDIIIGFVIVALILLVFVIISVIKLRSGFSKIKTYIPDTGIGYTGSLLLLIGVILSIIIVLPFSIIGGVILTIGEILVGIGFYELGKYYNNSSVKNGGIIMIIPLPFFWLIGTIMVYSGLKSIITKVQEGMPSTPTNISNVQKQIVQVGVGSIDNSGYAYLTLYSQVNANIISALLEGTNIPAISTEPMILVPGNNNLKIYFGQQNFTQDMYGVRITVNIAGSYQEVLASLVTRKS</sequence>
<evidence type="ECO:0000313" key="2">
    <source>
        <dbReference type="EMBL" id="AWR96196.1"/>
    </source>
</evidence>
<evidence type="ECO:0000313" key="3">
    <source>
        <dbReference type="Proteomes" id="UP000248410"/>
    </source>
</evidence>
<keyword evidence="1" id="KW-1133">Transmembrane helix</keyword>
<gene>
    <name evidence="2" type="ORF">DFR86_00620</name>
</gene>
<feature type="transmembrane region" description="Helical" evidence="1">
    <location>
        <begin position="116"/>
        <end position="137"/>
    </location>
</feature>
<reference evidence="2 3" key="1">
    <citation type="submission" date="2018-05" db="EMBL/GenBank/DDBJ databases">
        <title>Complete Genome Sequences of Extremely Thermoacidophilic, Metal-Mobilizing Type-Strain Members of the Archaeal Family Sulfolobaceae: Acidianus brierleyi DSM-1651T, Acidianus sulfidivorans DSM-18786T, Metallosphaera hakonensis DSM-7519T, and Metallosphaera prunae DSM-10039T.</title>
        <authorList>
            <person name="Counts J.A."/>
            <person name="Kelly R.M."/>
        </authorList>
    </citation>
    <scope>NUCLEOTIDE SEQUENCE [LARGE SCALE GENOMIC DNA]</scope>
    <source>
        <strain evidence="2 3">JP7</strain>
    </source>
</reference>
<dbReference type="GeneID" id="36836427"/>
<name>A0A2U9IJR5_9CREN</name>
<dbReference type="Pfam" id="PF06157">
    <property type="entry name" value="DUF973"/>
    <property type="match status" value="1"/>
</dbReference>
<dbReference type="EMBL" id="CP029288">
    <property type="protein sequence ID" value="AWR96196.1"/>
    <property type="molecule type" value="Genomic_DNA"/>
</dbReference>
<protein>
    <recommendedName>
        <fullName evidence="4">DUF973 domain-containing protein</fullName>
    </recommendedName>
</protein>
<organism evidence="2 3">
    <name type="scientific">Acidianus sulfidivorans JP7</name>
    <dbReference type="NCBI Taxonomy" id="619593"/>
    <lineage>
        <taxon>Archaea</taxon>
        <taxon>Thermoproteota</taxon>
        <taxon>Thermoprotei</taxon>
        <taxon>Sulfolobales</taxon>
        <taxon>Sulfolobaceae</taxon>
        <taxon>Acidianus</taxon>
    </lineage>
</organism>
<feature type="transmembrane region" description="Helical" evidence="1">
    <location>
        <begin position="50"/>
        <end position="74"/>
    </location>
</feature>
<feature type="transmembrane region" description="Helical" evidence="1">
    <location>
        <begin position="86"/>
        <end position="110"/>
    </location>
</feature>
<evidence type="ECO:0008006" key="4">
    <source>
        <dbReference type="Google" id="ProtNLM"/>
    </source>
</evidence>
<proteinExistence type="predicted"/>
<evidence type="ECO:0000256" key="1">
    <source>
        <dbReference type="SAM" id="Phobius"/>
    </source>
</evidence>
<feature type="transmembrane region" description="Helical" evidence="1">
    <location>
        <begin position="20"/>
        <end position="44"/>
    </location>
</feature>
<dbReference type="AlphaFoldDB" id="A0A2U9IJR5"/>
<dbReference type="KEGG" id="asul:DFR86_00620"/>
<feature type="transmembrane region" description="Helical" evidence="1">
    <location>
        <begin position="149"/>
        <end position="171"/>
    </location>
</feature>